<proteinExistence type="predicted"/>
<evidence type="ECO:0008006" key="4">
    <source>
        <dbReference type="Google" id="ProtNLM"/>
    </source>
</evidence>
<gene>
    <name evidence="2" type="primary">70</name>
    <name evidence="2" type="ORF">SEA_NITZEL_70</name>
</gene>
<dbReference type="Proteomes" id="UP000327190">
    <property type="component" value="Segment"/>
</dbReference>
<name>A0A5J6T3B2_9CAUD</name>
<evidence type="ECO:0000256" key="1">
    <source>
        <dbReference type="SAM" id="MobiDB-lite"/>
    </source>
</evidence>
<evidence type="ECO:0000313" key="2">
    <source>
        <dbReference type="EMBL" id="QFG04896.1"/>
    </source>
</evidence>
<protein>
    <recommendedName>
        <fullName evidence="4">DnaC-like helicase loader</fullName>
    </recommendedName>
</protein>
<organism evidence="2 3">
    <name type="scientific">Mycobacterium phage Nitzel</name>
    <dbReference type="NCBI Taxonomy" id="2652404"/>
    <lineage>
        <taxon>Viruses</taxon>
        <taxon>Duplodnaviria</taxon>
        <taxon>Heunggongvirae</taxon>
        <taxon>Uroviricota</taxon>
        <taxon>Caudoviricetes</taxon>
        <taxon>Gracegardnervirinae</taxon>
        <taxon>Cheoctovirus</taxon>
        <taxon>Cheoctovirus nitzel</taxon>
    </lineage>
</organism>
<sequence length="190" mass="20504">MNINATPETVQAVAQVLKMAKILDDRMGQPDKARIAAWAEQVQRHRLVEGDLLDGLQAFYDGPSSHPIGVGDLIHHAKSARVVRIGKEERADREARQALLDEKADPDEPRAIVAAFVPGPVPNKTTRMEAAEQALQECFGKKASIVAIREFFEAKSEASGKGRRGGRAGVGVKVAPRGAQPPETTPGDEQ</sequence>
<feature type="region of interest" description="Disordered" evidence="1">
    <location>
        <begin position="155"/>
        <end position="190"/>
    </location>
</feature>
<reference evidence="2 3" key="1">
    <citation type="submission" date="2019-08" db="EMBL/GenBank/DDBJ databases">
        <authorList>
            <person name="Garza N."/>
            <person name="Spicak I."/>
            <person name="Bhardwaj A."/>
            <person name="Birdinc S."/>
            <person name="Bormett K."/>
            <person name="Burke B."/>
            <person name="Callin M."/>
            <person name="Chagpar M."/>
            <person name="Cline E."/>
            <person name="Crank I."/>
            <person name="Damge R."/>
            <person name="Dejoie J."/>
            <person name="Delisi D."/>
            <person name="Everett N."/>
            <person name="Fu C."/>
            <person name="Garimella S."/>
            <person name="Georgiev A.N."/>
            <person name="Hand M."/>
            <person name="Harris A."/>
            <person name="Howard B."/>
            <person name="Ischinger J."/>
            <person name="Jaeger M."/>
            <person name="Jammer K."/>
            <person name="Jang J."/>
            <person name="Jiang C."/>
            <person name="Johnson L."/>
            <person name="Jones C."/>
            <person name="Joseph G."/>
            <person name="Kim E.B."/>
            <person name="Lietzke E."/>
            <person name="Liu S."/>
            <person name="Liu M."/>
            <person name="Martinez E."/>
            <person name="Martinez M."/>
            <person name="Mavrenovic B."/>
            <person name="Mccrea K."/>
            <person name="Mehling M."/>
            <person name="Murphy A."/>
            <person name="Myers K."/>
            <person name="Nguyen Q."/>
            <person name="O'Neill M."/>
            <person name="Oparah L."/>
            <person name="Pandolfi P."/>
            <person name="Patil N."/>
            <person name="Pineau M."/>
            <person name="San M.L.O.P.E.Z."/>
            <person name="Sanders E."/>
            <person name="Selvia G."/>
            <person name="Snyder K."/>
            <person name="Sorrell T."/>
            <person name="Torres S."/>
            <person name="Trigg L."/>
            <person name="Troyer K."/>
            <person name="Turner K."/>
            <person name="Vu B."/>
            <person name="Wilson R."/>
            <person name="Wollensak R."/>
            <person name="Wyss Y.T."/>
            <person name="Yoo E."/>
            <person name="Zhao N."/>
            <person name="Bell S.K."/>
            <person name="Chan J.Y."/>
            <person name="Kerstiens E.A."/>
            <person name="Krampen J.M."/>
            <person name="Larson A.M."/>
            <person name="Reuhs M.P."/>
            <person name="Rickus G."/>
            <person name="Riedel J.T."/>
            <person name="Sanchez C."/>
            <person name="Smith G.V."/>
            <person name="Okekeogbu I.O."/>
            <person name="Clase K.L."/>
            <person name="Gurney S.M.R."/>
            <person name="Garlena R.A."/>
            <person name="Russell D.A."/>
            <person name="Pope W.H."/>
            <person name="Jacobs-Sera D."/>
            <person name="Hatfull G.F."/>
        </authorList>
    </citation>
    <scope>NUCLEOTIDE SEQUENCE [LARGE SCALE GENOMIC DNA]</scope>
</reference>
<dbReference type="GeneID" id="60331998"/>
<accession>A0A5J6T3B2</accession>
<dbReference type="KEGG" id="vg:60331998"/>
<dbReference type="EMBL" id="MN310545">
    <property type="protein sequence ID" value="QFG04896.1"/>
    <property type="molecule type" value="Genomic_DNA"/>
</dbReference>
<evidence type="ECO:0000313" key="3">
    <source>
        <dbReference type="Proteomes" id="UP000327190"/>
    </source>
</evidence>
<dbReference type="RefSeq" id="YP_009960445.1">
    <property type="nucleotide sequence ID" value="NC_051690.1"/>
</dbReference>
<keyword evidence="3" id="KW-1185">Reference proteome</keyword>